<evidence type="ECO:0000256" key="1">
    <source>
        <dbReference type="SAM" id="MobiDB-lite"/>
    </source>
</evidence>
<reference evidence="2" key="1">
    <citation type="submission" date="2020-03" db="EMBL/GenBank/DDBJ databases">
        <title>A high-quality chromosome-level genome assembly of a woody plant with both climbing and erect habits, Rhamnella rubrinervis.</title>
        <authorList>
            <person name="Lu Z."/>
            <person name="Yang Y."/>
            <person name="Zhu X."/>
            <person name="Sun Y."/>
        </authorList>
    </citation>
    <scope>NUCLEOTIDE SEQUENCE</scope>
    <source>
        <strain evidence="2">BYM</strain>
        <tissue evidence="2">Leaf</tissue>
    </source>
</reference>
<feature type="region of interest" description="Disordered" evidence="1">
    <location>
        <begin position="84"/>
        <end position="133"/>
    </location>
</feature>
<feature type="compositionally biased region" description="Basic and acidic residues" evidence="1">
    <location>
        <begin position="85"/>
        <end position="110"/>
    </location>
</feature>
<comment type="caution">
    <text evidence="2">The sequence shown here is derived from an EMBL/GenBank/DDBJ whole genome shotgun (WGS) entry which is preliminary data.</text>
</comment>
<sequence length="133" mass="13776">MGGCASKPKEADLVGGKQPAPTEAPAPAEQPAAETVAQENNDGGESKKEEPLVEPVETKEEVVVESKAVDAAEPVVSADAAVVDETAKPAEGDKVEEKVETPKEKVEAVKEVQGPAKEQVVEASSDKPLVAEH</sequence>
<dbReference type="Proteomes" id="UP000796880">
    <property type="component" value="Unassembled WGS sequence"/>
</dbReference>
<dbReference type="AlphaFoldDB" id="A0A8K0DWX8"/>
<feature type="region of interest" description="Disordered" evidence="1">
    <location>
        <begin position="1"/>
        <end position="61"/>
    </location>
</feature>
<evidence type="ECO:0000313" key="3">
    <source>
        <dbReference type="Proteomes" id="UP000796880"/>
    </source>
</evidence>
<feature type="compositionally biased region" description="Low complexity" evidence="1">
    <location>
        <begin position="18"/>
        <end position="39"/>
    </location>
</feature>
<keyword evidence="3" id="KW-1185">Reference proteome</keyword>
<accession>A0A8K0DWX8</accession>
<feature type="compositionally biased region" description="Basic and acidic residues" evidence="1">
    <location>
        <begin position="44"/>
        <end position="61"/>
    </location>
</feature>
<gene>
    <name evidence="2" type="ORF">FNV43_RR23814</name>
</gene>
<dbReference type="EMBL" id="VOIH02000011">
    <property type="protein sequence ID" value="KAF3432712.1"/>
    <property type="molecule type" value="Genomic_DNA"/>
</dbReference>
<evidence type="ECO:0000313" key="2">
    <source>
        <dbReference type="EMBL" id="KAF3432712.1"/>
    </source>
</evidence>
<name>A0A8K0DWX8_9ROSA</name>
<organism evidence="2 3">
    <name type="scientific">Rhamnella rubrinervis</name>
    <dbReference type="NCBI Taxonomy" id="2594499"/>
    <lineage>
        <taxon>Eukaryota</taxon>
        <taxon>Viridiplantae</taxon>
        <taxon>Streptophyta</taxon>
        <taxon>Embryophyta</taxon>
        <taxon>Tracheophyta</taxon>
        <taxon>Spermatophyta</taxon>
        <taxon>Magnoliopsida</taxon>
        <taxon>eudicotyledons</taxon>
        <taxon>Gunneridae</taxon>
        <taxon>Pentapetalae</taxon>
        <taxon>rosids</taxon>
        <taxon>fabids</taxon>
        <taxon>Rosales</taxon>
        <taxon>Rhamnaceae</taxon>
        <taxon>rhamnoid group</taxon>
        <taxon>Rhamneae</taxon>
        <taxon>Rhamnella</taxon>
    </lineage>
</organism>
<proteinExistence type="predicted"/>
<protein>
    <submittedName>
        <fullName evidence="2">Uncharacterized protein</fullName>
    </submittedName>
</protein>